<dbReference type="AlphaFoldDB" id="A0A0B7MHH4"/>
<keyword evidence="3" id="KW-0670">Pyruvate</keyword>
<dbReference type="GO" id="GO:0016903">
    <property type="term" value="F:oxidoreductase activity, acting on the aldehyde or oxo group of donors"/>
    <property type="evidence" value="ECO:0007669"/>
    <property type="project" value="InterPro"/>
</dbReference>
<keyword evidence="4" id="KW-1185">Reference proteome</keyword>
<dbReference type="Gene3D" id="3.40.920.10">
    <property type="entry name" value="Pyruvate-ferredoxin oxidoreductase, PFOR, domain III"/>
    <property type="match status" value="1"/>
</dbReference>
<dbReference type="InterPro" id="IPR002869">
    <property type="entry name" value="Pyrv_flavodox_OxRed_cen"/>
</dbReference>
<gene>
    <name evidence="3" type="ORF">SSCH_1020011</name>
</gene>
<protein>
    <submittedName>
        <fullName evidence="3">Pyruvate/ketoisovalerate oxidoreductase (Fragment 2)</fullName>
    </submittedName>
</protein>
<name>A0A0B7MHH4_9FIRM</name>
<keyword evidence="1" id="KW-0560">Oxidoreductase</keyword>
<evidence type="ECO:0000259" key="2">
    <source>
        <dbReference type="Pfam" id="PF01558"/>
    </source>
</evidence>
<organism evidence="3 4">
    <name type="scientific">Syntrophaceticus schinkii</name>
    <dbReference type="NCBI Taxonomy" id="499207"/>
    <lineage>
        <taxon>Bacteria</taxon>
        <taxon>Bacillati</taxon>
        <taxon>Bacillota</taxon>
        <taxon>Clostridia</taxon>
        <taxon>Thermoanaerobacterales</taxon>
        <taxon>Thermoanaerobacterales Family III. Incertae Sedis</taxon>
        <taxon>Syntrophaceticus</taxon>
    </lineage>
</organism>
<feature type="domain" description="Pyruvate/ketoisovalerate oxidoreductase catalytic" evidence="2">
    <location>
        <begin position="12"/>
        <end position="91"/>
    </location>
</feature>
<evidence type="ECO:0000256" key="1">
    <source>
        <dbReference type="ARBA" id="ARBA00023002"/>
    </source>
</evidence>
<dbReference type="PANTHER" id="PTHR42730:SF1">
    <property type="entry name" value="2-OXOGLUTARATE SYNTHASE SUBUNIT KORC"/>
    <property type="match status" value="1"/>
</dbReference>
<sequence length="99" mass="10973">MFIYDAGIEGVEDDLPENAQRVLAIPALETANKELHPRVFNILIMGAVIGATHVVTLEKAKEAIEKKLGYKFEQNPKLREMNFKALERGYEMVAGTGVA</sequence>
<dbReference type="Pfam" id="PF01558">
    <property type="entry name" value="POR"/>
    <property type="match status" value="1"/>
</dbReference>
<dbReference type="EMBL" id="CDRZ01000005">
    <property type="protein sequence ID" value="CEO87406.1"/>
    <property type="molecule type" value="Genomic_DNA"/>
</dbReference>
<proteinExistence type="predicted"/>
<evidence type="ECO:0000313" key="4">
    <source>
        <dbReference type="Proteomes" id="UP000046155"/>
    </source>
</evidence>
<dbReference type="Proteomes" id="UP000046155">
    <property type="component" value="Unassembled WGS sequence"/>
</dbReference>
<dbReference type="InterPro" id="IPR019752">
    <property type="entry name" value="Pyrv/ketoisovalerate_OxRed_cat"/>
</dbReference>
<reference evidence="4" key="1">
    <citation type="submission" date="2015-01" db="EMBL/GenBank/DDBJ databases">
        <authorList>
            <person name="Manzoor Shahid"/>
            <person name="Zubair Saima"/>
        </authorList>
    </citation>
    <scope>NUCLEOTIDE SEQUENCE [LARGE SCALE GENOMIC DNA]</scope>
    <source>
        <strain evidence="4">Sp3</strain>
    </source>
</reference>
<dbReference type="InterPro" id="IPR052554">
    <property type="entry name" value="2-oxoglutarate_synth_KorC"/>
</dbReference>
<accession>A0A0B7MHH4</accession>
<dbReference type="SUPFAM" id="SSF53323">
    <property type="entry name" value="Pyruvate-ferredoxin oxidoreductase, PFOR, domain III"/>
    <property type="match status" value="1"/>
</dbReference>
<dbReference type="PANTHER" id="PTHR42730">
    <property type="entry name" value="2-OXOGLUTARATE SYNTHASE SUBUNIT KORC"/>
    <property type="match status" value="1"/>
</dbReference>
<evidence type="ECO:0000313" key="3">
    <source>
        <dbReference type="EMBL" id="CEO87406.1"/>
    </source>
</evidence>